<dbReference type="InterPro" id="IPR036318">
    <property type="entry name" value="FAD-bd_PCMH-like_sf"/>
</dbReference>
<dbReference type="GO" id="GO:0071949">
    <property type="term" value="F:FAD binding"/>
    <property type="evidence" value="ECO:0007669"/>
    <property type="project" value="InterPro"/>
</dbReference>
<dbReference type="Gene3D" id="3.30.465.10">
    <property type="match status" value="1"/>
</dbReference>
<dbReference type="InterPro" id="IPR016167">
    <property type="entry name" value="FAD-bd_PCMH_sub1"/>
</dbReference>
<evidence type="ECO:0000313" key="3">
    <source>
        <dbReference type="EMBL" id="GFH47248.1"/>
    </source>
</evidence>
<feature type="domain" description="FAD-binding PCMH-type" evidence="2">
    <location>
        <begin position="31"/>
        <end position="224"/>
    </location>
</feature>
<dbReference type="InterPro" id="IPR006094">
    <property type="entry name" value="Oxid_FAD_bind_N"/>
</dbReference>
<dbReference type="SUPFAM" id="SSF56176">
    <property type="entry name" value="FAD-binding/transporter-associated domain-like"/>
    <property type="match status" value="1"/>
</dbReference>
<dbReference type="Gene3D" id="3.30.43.10">
    <property type="entry name" value="Uridine Diphospho-n-acetylenolpyruvylglucosamine Reductase, domain 2"/>
    <property type="match status" value="1"/>
</dbReference>
<evidence type="ECO:0000256" key="1">
    <source>
        <dbReference type="SAM" id="MobiDB-lite"/>
    </source>
</evidence>
<evidence type="ECO:0000259" key="2">
    <source>
        <dbReference type="PROSITE" id="PS51387"/>
    </source>
</evidence>
<dbReference type="AlphaFoldDB" id="A0AAD3CKH7"/>
<proteinExistence type="predicted"/>
<reference evidence="3 4" key="1">
    <citation type="journal article" date="2021" name="Sci. Rep.">
        <title>The genome of the diatom Chaetoceros tenuissimus carries an ancient integrated fragment of an extant virus.</title>
        <authorList>
            <person name="Hongo Y."/>
            <person name="Kimura K."/>
            <person name="Takaki Y."/>
            <person name="Yoshida Y."/>
            <person name="Baba S."/>
            <person name="Kobayashi G."/>
            <person name="Nagasaki K."/>
            <person name="Hano T."/>
            <person name="Tomaru Y."/>
        </authorList>
    </citation>
    <scope>NUCLEOTIDE SEQUENCE [LARGE SCALE GENOMIC DNA]</scope>
    <source>
        <strain evidence="3 4">NIES-3715</strain>
    </source>
</reference>
<organism evidence="3 4">
    <name type="scientific">Chaetoceros tenuissimus</name>
    <dbReference type="NCBI Taxonomy" id="426638"/>
    <lineage>
        <taxon>Eukaryota</taxon>
        <taxon>Sar</taxon>
        <taxon>Stramenopiles</taxon>
        <taxon>Ochrophyta</taxon>
        <taxon>Bacillariophyta</taxon>
        <taxon>Coscinodiscophyceae</taxon>
        <taxon>Chaetocerotophycidae</taxon>
        <taxon>Chaetocerotales</taxon>
        <taxon>Chaetocerotaceae</taxon>
        <taxon>Chaetoceros</taxon>
    </lineage>
</organism>
<gene>
    <name evidence="3" type="ORF">CTEN210_03723</name>
</gene>
<dbReference type="InterPro" id="IPR016166">
    <property type="entry name" value="FAD-bd_PCMH"/>
</dbReference>
<feature type="region of interest" description="Disordered" evidence="1">
    <location>
        <begin position="1"/>
        <end position="23"/>
    </location>
</feature>
<dbReference type="Proteomes" id="UP001054902">
    <property type="component" value="Unassembled WGS sequence"/>
</dbReference>
<sequence>MPSVLRNKPDNSKRSKSGKSSRLQMNWMKTMSVGASVFVEPTSVDQIQEIVRDVKRFPSPIRAAGRILSPTSIGSNLDGTTISTNKLAVIHGMKQVKIPCTKDSDPILCIDCEPGVTLRELQLFAHKHNVEVPFCAEIGMATVGGTIFAFSKDSCIGEHPVKGMGLGDMASMLWSVQVVEDDGELKEYCLFNQNGQYDEYFQKLLDSYGVTCIAVRMMIVTRPQTSLTTIIDVSRFDWRDSKVCSSRSEEIYKDWLASDSVQGNMMIAISLEKRQMLMERRVLGRCGFSPLSLPLAAYYNWVKKRTIERGADLPPILAILGARCMQGSMFTRFYQKTRTPGNHYRMDVPLEAPKVSFSILAFPIEKFEEVLSNFLRFTSDYEIANNYKPKLFVITFMKPSGKRVAGPLSIKSSDTFVLDPTTNNPNDESYIQYIIECNKLGKSLGGVPALNQTCCLESDPMFGANAISLQPANRFQSKWIEQFCTVGDVTEVHNPAGVDLV</sequence>
<protein>
    <recommendedName>
        <fullName evidence="2">FAD-binding PCMH-type domain-containing protein</fullName>
    </recommendedName>
</protein>
<dbReference type="InterPro" id="IPR016169">
    <property type="entry name" value="FAD-bd_PCMH_sub2"/>
</dbReference>
<accession>A0AAD3CKH7</accession>
<dbReference type="Pfam" id="PF01565">
    <property type="entry name" value="FAD_binding_4"/>
    <property type="match status" value="1"/>
</dbReference>
<name>A0AAD3CKH7_9STRA</name>
<dbReference type="PROSITE" id="PS51387">
    <property type="entry name" value="FAD_PCMH"/>
    <property type="match status" value="1"/>
</dbReference>
<evidence type="ECO:0000313" key="4">
    <source>
        <dbReference type="Proteomes" id="UP001054902"/>
    </source>
</evidence>
<keyword evidence="4" id="KW-1185">Reference proteome</keyword>
<comment type="caution">
    <text evidence="3">The sequence shown here is derived from an EMBL/GenBank/DDBJ whole genome shotgun (WGS) entry which is preliminary data.</text>
</comment>
<dbReference type="EMBL" id="BLLK01000022">
    <property type="protein sequence ID" value="GFH47248.1"/>
    <property type="molecule type" value="Genomic_DNA"/>
</dbReference>